<dbReference type="Pfam" id="PF08546">
    <property type="entry name" value="ApbA_C"/>
    <property type="match status" value="1"/>
</dbReference>
<dbReference type="InterPro" id="IPR003710">
    <property type="entry name" value="ApbA"/>
</dbReference>
<dbReference type="InterPro" id="IPR013332">
    <property type="entry name" value="KPR_N"/>
</dbReference>
<comment type="caution">
    <text evidence="8">The sequence shown here is derived from an EMBL/GenBank/DDBJ whole genome shotgun (WGS) entry which is preliminary data.</text>
</comment>
<dbReference type="InterPro" id="IPR008927">
    <property type="entry name" value="6-PGluconate_DH-like_C_sf"/>
</dbReference>
<name>A0A1W0A470_9STRA</name>
<dbReference type="Gene3D" id="1.10.1040.10">
    <property type="entry name" value="N-(1-d-carboxylethyl)-l-norvaline Dehydrogenase, domain 2"/>
    <property type="match status" value="1"/>
</dbReference>
<dbReference type="GO" id="GO:0050661">
    <property type="term" value="F:NADP binding"/>
    <property type="evidence" value="ECO:0007669"/>
    <property type="project" value="TreeGrafter"/>
</dbReference>
<dbReference type="InterPro" id="IPR050838">
    <property type="entry name" value="Ketopantoate_reductase"/>
</dbReference>
<dbReference type="InterPro" id="IPR013328">
    <property type="entry name" value="6PGD_dom2"/>
</dbReference>
<evidence type="ECO:0000256" key="4">
    <source>
        <dbReference type="ARBA" id="ARBA00023002"/>
    </source>
</evidence>
<dbReference type="Gene3D" id="3.40.50.720">
    <property type="entry name" value="NAD(P)-binding Rossmann-like Domain"/>
    <property type="match status" value="1"/>
</dbReference>
<evidence type="ECO:0000259" key="7">
    <source>
        <dbReference type="Pfam" id="PF08546"/>
    </source>
</evidence>
<protein>
    <recommendedName>
        <fullName evidence="2">2-dehydropantoate 2-reductase</fullName>
        <ecNumber evidence="2">1.1.1.169</ecNumber>
    </recommendedName>
    <alternativeName>
        <fullName evidence="5">Ketopantoate reductase</fullName>
    </alternativeName>
</protein>
<dbReference type="STRING" id="74557.A0A1W0A470"/>
<evidence type="ECO:0000313" key="8">
    <source>
        <dbReference type="EMBL" id="OQS05082.1"/>
    </source>
</evidence>
<dbReference type="InterPro" id="IPR036291">
    <property type="entry name" value="NAD(P)-bd_dom_sf"/>
</dbReference>
<dbReference type="AlphaFoldDB" id="A0A1W0A470"/>
<evidence type="ECO:0000256" key="2">
    <source>
        <dbReference type="ARBA" id="ARBA00013014"/>
    </source>
</evidence>
<dbReference type="GO" id="GO:0015940">
    <property type="term" value="P:pantothenate biosynthetic process"/>
    <property type="evidence" value="ECO:0007669"/>
    <property type="project" value="InterPro"/>
</dbReference>
<dbReference type="NCBIfam" id="TIGR00745">
    <property type="entry name" value="apbA_panE"/>
    <property type="match status" value="1"/>
</dbReference>
<evidence type="ECO:0000256" key="1">
    <source>
        <dbReference type="ARBA" id="ARBA00007870"/>
    </source>
</evidence>
<evidence type="ECO:0000256" key="5">
    <source>
        <dbReference type="ARBA" id="ARBA00032024"/>
    </source>
</evidence>
<accession>A0A1W0A470</accession>
<comment type="similarity">
    <text evidence="1">Belongs to the ketopantoate reductase family.</text>
</comment>
<dbReference type="EMBL" id="JNBS01000508">
    <property type="protein sequence ID" value="OQS05082.1"/>
    <property type="molecule type" value="Genomic_DNA"/>
</dbReference>
<evidence type="ECO:0000256" key="3">
    <source>
        <dbReference type="ARBA" id="ARBA00022857"/>
    </source>
</evidence>
<dbReference type="InterPro" id="IPR013752">
    <property type="entry name" value="KPA_reductase"/>
</dbReference>
<dbReference type="SUPFAM" id="SSF51735">
    <property type="entry name" value="NAD(P)-binding Rossmann-fold domains"/>
    <property type="match status" value="1"/>
</dbReference>
<feature type="domain" description="Ketopantoate reductase N-terminal" evidence="6">
    <location>
        <begin position="3"/>
        <end position="169"/>
    </location>
</feature>
<dbReference type="OrthoDB" id="73846at2759"/>
<dbReference type="SUPFAM" id="SSF48179">
    <property type="entry name" value="6-phosphogluconate dehydrogenase C-terminal domain-like"/>
    <property type="match status" value="1"/>
</dbReference>
<dbReference type="GO" id="GO:0005737">
    <property type="term" value="C:cytoplasm"/>
    <property type="evidence" value="ECO:0007669"/>
    <property type="project" value="TreeGrafter"/>
</dbReference>
<dbReference type="GO" id="GO:0008677">
    <property type="term" value="F:2-dehydropantoate 2-reductase activity"/>
    <property type="evidence" value="ECO:0007669"/>
    <property type="project" value="UniProtKB-EC"/>
</dbReference>
<dbReference type="PANTHER" id="PTHR43765">
    <property type="entry name" value="2-DEHYDROPANTOATE 2-REDUCTASE-RELATED"/>
    <property type="match status" value="1"/>
</dbReference>
<dbReference type="EC" id="1.1.1.169" evidence="2"/>
<organism evidence="8 9">
    <name type="scientific">Thraustotheca clavata</name>
    <dbReference type="NCBI Taxonomy" id="74557"/>
    <lineage>
        <taxon>Eukaryota</taxon>
        <taxon>Sar</taxon>
        <taxon>Stramenopiles</taxon>
        <taxon>Oomycota</taxon>
        <taxon>Saprolegniomycetes</taxon>
        <taxon>Saprolegniales</taxon>
        <taxon>Achlyaceae</taxon>
        <taxon>Thraustotheca</taxon>
    </lineage>
</organism>
<evidence type="ECO:0000259" key="6">
    <source>
        <dbReference type="Pfam" id="PF02558"/>
    </source>
</evidence>
<dbReference type="Proteomes" id="UP000243217">
    <property type="component" value="Unassembled WGS sequence"/>
</dbReference>
<keyword evidence="3" id="KW-0521">NADP</keyword>
<gene>
    <name evidence="8" type="ORF">THRCLA_02737</name>
</gene>
<proteinExistence type="inferred from homology"/>
<evidence type="ECO:0000313" key="9">
    <source>
        <dbReference type="Proteomes" id="UP000243217"/>
    </source>
</evidence>
<keyword evidence="9" id="KW-1185">Reference proteome</keyword>
<dbReference type="Pfam" id="PF02558">
    <property type="entry name" value="ApbA"/>
    <property type="match status" value="1"/>
</dbReference>
<keyword evidence="4" id="KW-0560">Oxidoreductase</keyword>
<reference evidence="8 9" key="1">
    <citation type="journal article" date="2014" name="Genome Biol. Evol.">
        <title>The secreted proteins of Achlya hypogyna and Thraustotheca clavata identify the ancestral oomycete secretome and reveal gene acquisitions by horizontal gene transfer.</title>
        <authorList>
            <person name="Misner I."/>
            <person name="Blouin N."/>
            <person name="Leonard G."/>
            <person name="Richards T.A."/>
            <person name="Lane C.E."/>
        </authorList>
    </citation>
    <scope>NUCLEOTIDE SEQUENCE [LARGE SCALE GENOMIC DNA]</scope>
    <source>
        <strain evidence="8 9">ATCC 34112</strain>
    </source>
</reference>
<sequence length="333" mass="35937">MRVGVVGLGAVGSLFFNRLIHRINPKNEAACKSVNRVFAIVKPQHLEHLGTVAIYDRQHVPLLEVPMNSPPNALALSTGTDKHIDNPLDVVLVAVKSNDTLEVAQQLAAYNIVGKKSLVISIQNGLGNVQVLQESLATENVLHAVTYMGGYNVSPGHVVLGGEGSTILQGADHLSDSHQLHLTRFCALLDDAGLSTEVVNSQDIQSVIWTKLLVNAAINPLASILNGPNASITRGEANHKVTKAIVNEVAAIAQAEGIALKLNGKSPFEYTMDVAHATSANICSMLHDIRRHKATEISAINEMVVYYGQRHRIPTPNNELMVNLIRGLESRKH</sequence>
<dbReference type="PANTHER" id="PTHR43765:SF2">
    <property type="entry name" value="2-DEHYDROPANTOATE 2-REDUCTASE"/>
    <property type="match status" value="1"/>
</dbReference>
<feature type="domain" description="Ketopantoate reductase C-terminal" evidence="7">
    <location>
        <begin position="203"/>
        <end position="329"/>
    </location>
</feature>